<feature type="chain" id="PRO_5047303469" evidence="1">
    <location>
        <begin position="25"/>
        <end position="346"/>
    </location>
</feature>
<dbReference type="Gene3D" id="2.40.128.140">
    <property type="entry name" value="Outer membrane protein"/>
    <property type="match status" value="1"/>
</dbReference>
<organism evidence="2 3">
    <name type="scientific">Fodinicurvata halophila</name>
    <dbReference type="NCBI Taxonomy" id="1419723"/>
    <lineage>
        <taxon>Bacteria</taxon>
        <taxon>Pseudomonadati</taxon>
        <taxon>Pseudomonadota</taxon>
        <taxon>Alphaproteobacteria</taxon>
        <taxon>Rhodospirillales</taxon>
        <taxon>Rhodovibrionaceae</taxon>
        <taxon>Fodinicurvata</taxon>
    </lineage>
</organism>
<gene>
    <name evidence="2" type="ORF">ACFOW6_06530</name>
</gene>
<proteinExistence type="predicted"/>
<dbReference type="Proteomes" id="UP001595799">
    <property type="component" value="Unassembled WGS sequence"/>
</dbReference>
<accession>A0ABV8UL07</accession>
<evidence type="ECO:0000256" key="1">
    <source>
        <dbReference type="SAM" id="SignalP"/>
    </source>
</evidence>
<comment type="caution">
    <text evidence="2">The sequence shown here is derived from an EMBL/GenBank/DDBJ whole genome shotgun (WGS) entry which is preliminary data.</text>
</comment>
<feature type="signal peptide" evidence="1">
    <location>
        <begin position="1"/>
        <end position="24"/>
    </location>
</feature>
<evidence type="ECO:0000313" key="2">
    <source>
        <dbReference type="EMBL" id="MFC4351199.1"/>
    </source>
</evidence>
<reference evidence="3" key="1">
    <citation type="journal article" date="2019" name="Int. J. Syst. Evol. Microbiol.">
        <title>The Global Catalogue of Microorganisms (GCM) 10K type strain sequencing project: providing services to taxonomists for standard genome sequencing and annotation.</title>
        <authorList>
            <consortium name="The Broad Institute Genomics Platform"/>
            <consortium name="The Broad Institute Genome Sequencing Center for Infectious Disease"/>
            <person name="Wu L."/>
            <person name="Ma J."/>
        </authorList>
    </citation>
    <scope>NUCLEOTIDE SEQUENCE [LARGE SCALE GENOMIC DNA]</scope>
    <source>
        <strain evidence="3">CECT 8472</strain>
    </source>
</reference>
<dbReference type="EMBL" id="JBHSCW010000003">
    <property type="protein sequence ID" value="MFC4351199.1"/>
    <property type="molecule type" value="Genomic_DNA"/>
</dbReference>
<name>A0ABV8UL07_9PROT</name>
<keyword evidence="1" id="KW-0732">Signal</keyword>
<dbReference type="RefSeq" id="WP_382421538.1">
    <property type="nucleotide sequence ID" value="NZ_JBHSCW010000003.1"/>
</dbReference>
<protein>
    <submittedName>
        <fullName evidence="2">Lipid A deacylase LpxR family protein</fullName>
    </submittedName>
</protein>
<keyword evidence="3" id="KW-1185">Reference proteome</keyword>
<evidence type="ECO:0000313" key="3">
    <source>
        <dbReference type="Proteomes" id="UP001595799"/>
    </source>
</evidence>
<dbReference type="InterPro" id="IPR037107">
    <property type="entry name" value="Put_OMP_sf"/>
</dbReference>
<dbReference type="Pfam" id="PF09982">
    <property type="entry name" value="LpxR"/>
    <property type="match status" value="1"/>
</dbReference>
<sequence length="346" mass="38915">MRKRMVTALIAGFTVFTFFPPVLGQDDRTAEEEQENRETGTFTLQLENDRAAGTDRDYTNGFRFEYLSAEKQGSHWARSLIEAIPLLNYGDRLRYSVAFGQSIFTPRDTQESDVIKGDRPYAGWLYGSLGAIAYDEDYGLFQTVALDVGMIGPAALGRQVQNTTHRILDIPTAKGWDHQLNNEPGFILSYERKWREFHYKPDPEGRFGIDMMPHVGISLGNVMTYGAAGASMRVGFDLADDFGPPRIRPSLPGSSYFKLNDRLSGYLFAGIEGRGVARDIFLDGNTFTDSHSVDRRWFHAEAQGGLALSYGPVRLTYTQVWRSAQIRDRDVWDSFGSVALSVRVPF</sequence>
<dbReference type="InterPro" id="IPR018707">
    <property type="entry name" value="LpxR"/>
</dbReference>